<sequence>MRRQVSLNSPTHCRSANRRRPKINHPEISAAIPNTSRNVPAHPANTSRALSGRKPPDGTEWTGGAVGDTPAGRRAQQNILRELPGPSGLARQGSQEPDLTVKLNLLNRWQHLQRVTQDIRKRWKRMSTLQQRSKSKKEHTTLEEEEDDKWRLAQVTEIHPGSGDLMRVALSKL</sequence>
<comment type="caution">
    <text evidence="2">The sequence shown here is derived from an EMBL/GenBank/DDBJ whole genome shotgun (WGS) entry which is preliminary data.</text>
</comment>
<dbReference type="AlphaFoldDB" id="A0AAW1JZV4"/>
<name>A0AAW1JZV4_POPJA</name>
<dbReference type="Proteomes" id="UP001458880">
    <property type="component" value="Unassembled WGS sequence"/>
</dbReference>
<feature type="region of interest" description="Disordered" evidence="1">
    <location>
        <begin position="128"/>
        <end position="147"/>
    </location>
</feature>
<accession>A0AAW1JZV4</accession>
<organism evidence="2 3">
    <name type="scientific">Popillia japonica</name>
    <name type="common">Japanese beetle</name>
    <dbReference type="NCBI Taxonomy" id="7064"/>
    <lineage>
        <taxon>Eukaryota</taxon>
        <taxon>Metazoa</taxon>
        <taxon>Ecdysozoa</taxon>
        <taxon>Arthropoda</taxon>
        <taxon>Hexapoda</taxon>
        <taxon>Insecta</taxon>
        <taxon>Pterygota</taxon>
        <taxon>Neoptera</taxon>
        <taxon>Endopterygota</taxon>
        <taxon>Coleoptera</taxon>
        <taxon>Polyphaga</taxon>
        <taxon>Scarabaeiformia</taxon>
        <taxon>Scarabaeidae</taxon>
        <taxon>Rutelinae</taxon>
        <taxon>Popillia</taxon>
    </lineage>
</organism>
<proteinExistence type="predicted"/>
<evidence type="ECO:0000256" key="1">
    <source>
        <dbReference type="SAM" id="MobiDB-lite"/>
    </source>
</evidence>
<dbReference type="EMBL" id="JASPKY010000281">
    <property type="protein sequence ID" value="KAK9711354.1"/>
    <property type="molecule type" value="Genomic_DNA"/>
</dbReference>
<keyword evidence="3" id="KW-1185">Reference proteome</keyword>
<reference evidence="2 3" key="1">
    <citation type="journal article" date="2024" name="BMC Genomics">
        <title>De novo assembly and annotation of Popillia japonica's genome with initial clues to its potential as an invasive pest.</title>
        <authorList>
            <person name="Cucini C."/>
            <person name="Boschi S."/>
            <person name="Funari R."/>
            <person name="Cardaioli E."/>
            <person name="Iannotti N."/>
            <person name="Marturano G."/>
            <person name="Paoli F."/>
            <person name="Bruttini M."/>
            <person name="Carapelli A."/>
            <person name="Frati F."/>
            <person name="Nardi F."/>
        </authorList>
    </citation>
    <scope>NUCLEOTIDE SEQUENCE [LARGE SCALE GENOMIC DNA]</scope>
    <source>
        <strain evidence="2">DMR45628</strain>
    </source>
</reference>
<protein>
    <submittedName>
        <fullName evidence="2">Uncharacterized protein</fullName>
    </submittedName>
</protein>
<gene>
    <name evidence="2" type="ORF">QE152_g25498</name>
</gene>
<feature type="region of interest" description="Disordered" evidence="1">
    <location>
        <begin position="1"/>
        <end position="71"/>
    </location>
</feature>
<feature type="compositionally biased region" description="Polar residues" evidence="1">
    <location>
        <begin position="32"/>
        <end position="49"/>
    </location>
</feature>
<feature type="compositionally biased region" description="Polar residues" evidence="1">
    <location>
        <begin position="1"/>
        <end position="14"/>
    </location>
</feature>
<evidence type="ECO:0000313" key="3">
    <source>
        <dbReference type="Proteomes" id="UP001458880"/>
    </source>
</evidence>
<evidence type="ECO:0000313" key="2">
    <source>
        <dbReference type="EMBL" id="KAK9711354.1"/>
    </source>
</evidence>